<dbReference type="Proteomes" id="UP000007113">
    <property type="component" value="Chromosome"/>
</dbReference>
<reference evidence="1 2" key="1">
    <citation type="submission" date="2011-11" db="EMBL/GenBank/DDBJ databases">
        <title>Complete sequence of Granulicella mallensis MP5ACTX8.</title>
        <authorList>
            <consortium name="US DOE Joint Genome Institute"/>
            <person name="Lucas S."/>
            <person name="Copeland A."/>
            <person name="Lapidus A."/>
            <person name="Cheng J.-F."/>
            <person name="Goodwin L."/>
            <person name="Pitluck S."/>
            <person name="Peters L."/>
            <person name="Lu M."/>
            <person name="Detter J.C."/>
            <person name="Han C."/>
            <person name="Tapia R."/>
            <person name="Land M."/>
            <person name="Hauser L."/>
            <person name="Kyrpides N."/>
            <person name="Ivanova N."/>
            <person name="Mikhailova N."/>
            <person name="Pagani I."/>
            <person name="Rawat S."/>
            <person name="Mannisto M."/>
            <person name="Haggblom M."/>
            <person name="Woyke T."/>
        </authorList>
    </citation>
    <scope>NUCLEOTIDE SEQUENCE [LARGE SCALE GENOMIC DNA]</scope>
    <source>
        <strain evidence="2">ATCC BAA-1857 / DSM 23137 / MP5ACTX8</strain>
    </source>
</reference>
<dbReference type="KEGG" id="gma:AciX8_3418"/>
<evidence type="ECO:0000313" key="1">
    <source>
        <dbReference type="EMBL" id="AEU37716.1"/>
    </source>
</evidence>
<dbReference type="EMBL" id="CP003130">
    <property type="protein sequence ID" value="AEU37716.1"/>
    <property type="molecule type" value="Genomic_DNA"/>
</dbReference>
<accession>G8NVP4</accession>
<proteinExistence type="predicted"/>
<dbReference type="AlphaFoldDB" id="G8NVP4"/>
<protein>
    <submittedName>
        <fullName evidence="1">Uncharacterized protein</fullName>
    </submittedName>
</protein>
<gene>
    <name evidence="1" type="ordered locus">AciX8_3418</name>
</gene>
<sequence length="85" mass="9243">MIQIPMSDAQYAAATVRLRDNDIELTGTSGTLTKDGITARYAHADGMLTIEIIDRPSLLPLSLIEGKLQSYLDQSVAYDNSRSNG</sequence>
<name>G8NVP4_GRAMM</name>
<dbReference type="STRING" id="682795.AciX8_3418"/>
<keyword evidence="2" id="KW-1185">Reference proteome</keyword>
<organism evidence="1 2">
    <name type="scientific">Granulicella mallensis (strain ATCC BAA-1857 / DSM 23137 / MP5ACTX8)</name>
    <dbReference type="NCBI Taxonomy" id="682795"/>
    <lineage>
        <taxon>Bacteria</taxon>
        <taxon>Pseudomonadati</taxon>
        <taxon>Acidobacteriota</taxon>
        <taxon>Terriglobia</taxon>
        <taxon>Terriglobales</taxon>
        <taxon>Acidobacteriaceae</taxon>
        <taxon>Granulicella</taxon>
    </lineage>
</organism>
<dbReference type="HOGENOM" id="CLU_2508066_0_0_0"/>
<evidence type="ECO:0000313" key="2">
    <source>
        <dbReference type="Proteomes" id="UP000007113"/>
    </source>
</evidence>